<dbReference type="InterPro" id="IPR001660">
    <property type="entry name" value="SAM"/>
</dbReference>
<dbReference type="AlphaFoldDB" id="A0A8X7XKX9"/>
<dbReference type="InterPro" id="IPR038603">
    <property type="entry name" value="Znf_FCS_sf"/>
</dbReference>
<dbReference type="GO" id="GO:0005768">
    <property type="term" value="C:endosome"/>
    <property type="evidence" value="ECO:0007669"/>
    <property type="project" value="InterPro"/>
</dbReference>
<dbReference type="GO" id="GO:0035102">
    <property type="term" value="C:PRC1 complex"/>
    <property type="evidence" value="ECO:0007669"/>
    <property type="project" value="TreeGrafter"/>
</dbReference>
<dbReference type="Gene3D" id="1.10.150.50">
    <property type="entry name" value="Transcription Factor, Ets-1"/>
    <property type="match status" value="1"/>
</dbReference>
<feature type="domain" description="FCS-type" evidence="11">
    <location>
        <begin position="816"/>
        <end position="850"/>
    </location>
</feature>
<keyword evidence="6" id="KW-0238">DNA-binding</keyword>
<evidence type="ECO:0000259" key="11">
    <source>
        <dbReference type="PROSITE" id="PS51024"/>
    </source>
</evidence>
<comment type="caution">
    <text evidence="12">The sequence shown here is derived from an EMBL/GenBank/DDBJ whole genome shotgun (WGS) entry which is preliminary data.</text>
</comment>
<dbReference type="SUPFAM" id="SSF47769">
    <property type="entry name" value="SAM/Pointed domain"/>
    <property type="match status" value="1"/>
</dbReference>
<dbReference type="InterPro" id="IPR000296">
    <property type="entry name" value="Man-6-P_rcpt_cation_dep"/>
</dbReference>
<dbReference type="GO" id="GO:0042393">
    <property type="term" value="F:histone binding"/>
    <property type="evidence" value="ECO:0007669"/>
    <property type="project" value="TreeGrafter"/>
</dbReference>
<proteinExistence type="predicted"/>
<feature type="compositionally biased region" description="Low complexity" evidence="9">
    <location>
        <begin position="385"/>
        <end position="433"/>
    </location>
</feature>
<feature type="region of interest" description="Disordered" evidence="9">
    <location>
        <begin position="382"/>
        <end position="438"/>
    </location>
</feature>
<dbReference type="Pfam" id="PF21319">
    <property type="entry name" value="zf-FCS_1"/>
    <property type="match status" value="1"/>
</dbReference>
<dbReference type="Pfam" id="PF02157">
    <property type="entry name" value="Man-6-P_recep"/>
    <property type="match status" value="1"/>
</dbReference>
<protein>
    <submittedName>
        <fullName evidence="12">PHC1 protein</fullName>
    </submittedName>
</protein>
<dbReference type="InterPro" id="IPR009011">
    <property type="entry name" value="Man6P_isomerase_rcpt-bd_dom_sf"/>
</dbReference>
<dbReference type="GO" id="GO:0003677">
    <property type="term" value="F:DNA binding"/>
    <property type="evidence" value="ECO:0007669"/>
    <property type="project" value="UniProtKB-KW"/>
</dbReference>
<dbReference type="PROSITE" id="PS51024">
    <property type="entry name" value="ZF_FCS"/>
    <property type="match status" value="1"/>
</dbReference>
<dbReference type="PROSITE" id="PS50105">
    <property type="entry name" value="SAM_DOMAIN"/>
    <property type="match status" value="1"/>
</dbReference>
<evidence type="ECO:0000256" key="7">
    <source>
        <dbReference type="ARBA" id="ARBA00023242"/>
    </source>
</evidence>
<evidence type="ECO:0000313" key="12">
    <source>
        <dbReference type="EMBL" id="KAG2469897.1"/>
    </source>
</evidence>
<dbReference type="Proteomes" id="UP000886611">
    <property type="component" value="Unassembled WGS sequence"/>
</dbReference>
<evidence type="ECO:0000256" key="9">
    <source>
        <dbReference type="SAM" id="MobiDB-lite"/>
    </source>
</evidence>
<evidence type="ECO:0000313" key="13">
    <source>
        <dbReference type="Proteomes" id="UP000886611"/>
    </source>
</evidence>
<dbReference type="GO" id="GO:0003682">
    <property type="term" value="F:chromatin binding"/>
    <property type="evidence" value="ECO:0007669"/>
    <property type="project" value="TreeGrafter"/>
</dbReference>
<gene>
    <name evidence="12" type="primary">Phc1</name>
    <name evidence="12" type="ORF">GTO96_0022954</name>
</gene>
<evidence type="ECO:0000256" key="4">
    <source>
        <dbReference type="ARBA" id="ARBA00022771"/>
    </source>
</evidence>
<reference evidence="12 13" key="1">
    <citation type="journal article" date="2021" name="Cell">
        <title>Tracing the genetic footprints of vertebrate landing in non-teleost ray-finned fishes.</title>
        <authorList>
            <person name="Bi X."/>
            <person name="Wang K."/>
            <person name="Yang L."/>
            <person name="Pan H."/>
            <person name="Jiang H."/>
            <person name="Wei Q."/>
            <person name="Fang M."/>
            <person name="Yu H."/>
            <person name="Zhu C."/>
            <person name="Cai Y."/>
            <person name="He Y."/>
            <person name="Gan X."/>
            <person name="Zeng H."/>
            <person name="Yu D."/>
            <person name="Zhu Y."/>
            <person name="Jiang H."/>
            <person name="Qiu Q."/>
            <person name="Yang H."/>
            <person name="Zhang Y.E."/>
            <person name="Wang W."/>
            <person name="Zhu M."/>
            <person name="He S."/>
            <person name="Zhang G."/>
        </authorList>
    </citation>
    <scope>NUCLEOTIDE SEQUENCE [LARGE SCALE GENOMIC DNA]</scope>
    <source>
        <strain evidence="12">Bchr_013</strain>
    </source>
</reference>
<dbReference type="InterPro" id="IPR012313">
    <property type="entry name" value="Znf_FCS"/>
</dbReference>
<dbReference type="SMART" id="SM00454">
    <property type="entry name" value="SAM"/>
    <property type="match status" value="1"/>
</dbReference>
<organism evidence="12 13">
    <name type="scientific">Polypterus senegalus</name>
    <name type="common">Senegal bichir</name>
    <dbReference type="NCBI Taxonomy" id="55291"/>
    <lineage>
        <taxon>Eukaryota</taxon>
        <taxon>Metazoa</taxon>
        <taxon>Chordata</taxon>
        <taxon>Craniata</taxon>
        <taxon>Vertebrata</taxon>
        <taxon>Euteleostomi</taxon>
        <taxon>Actinopterygii</taxon>
        <taxon>Polypteriformes</taxon>
        <taxon>Polypteridae</taxon>
        <taxon>Polypterus</taxon>
    </lineage>
</organism>
<evidence type="ECO:0000256" key="1">
    <source>
        <dbReference type="ARBA" id="ARBA00004123"/>
    </source>
</evidence>
<feature type="compositionally biased region" description="Low complexity" evidence="9">
    <location>
        <begin position="173"/>
        <end position="187"/>
    </location>
</feature>
<accession>A0A8X7XKX9</accession>
<feature type="region of interest" description="Disordered" evidence="9">
    <location>
        <begin position="634"/>
        <end position="660"/>
    </location>
</feature>
<dbReference type="GO" id="GO:0019904">
    <property type="term" value="F:protein domain specific binding"/>
    <property type="evidence" value="ECO:0007669"/>
    <property type="project" value="InterPro"/>
</dbReference>
<dbReference type="GO" id="GO:0005794">
    <property type="term" value="C:Golgi apparatus"/>
    <property type="evidence" value="ECO:0007669"/>
    <property type="project" value="InterPro"/>
</dbReference>
<feature type="region of interest" description="Disordered" evidence="9">
    <location>
        <begin position="784"/>
        <end position="804"/>
    </location>
</feature>
<keyword evidence="13" id="KW-1185">Reference proteome</keyword>
<dbReference type="GO" id="GO:0008270">
    <property type="term" value="F:zinc ion binding"/>
    <property type="evidence" value="ECO:0007669"/>
    <property type="project" value="UniProtKB-KW"/>
</dbReference>
<feature type="compositionally biased region" description="Polar residues" evidence="9">
    <location>
        <begin position="638"/>
        <end position="660"/>
    </location>
</feature>
<feature type="compositionally biased region" description="Polar residues" evidence="9">
    <location>
        <begin position="794"/>
        <end position="804"/>
    </location>
</feature>
<feature type="compositionally biased region" description="Polar residues" evidence="9">
    <location>
        <begin position="938"/>
        <end position="952"/>
    </location>
</feature>
<dbReference type="CDD" id="cd09577">
    <property type="entry name" value="SAM_Ph1_2_3"/>
    <property type="match status" value="1"/>
</dbReference>
<comment type="subcellular location">
    <subcellularLocation>
        <location evidence="1">Nucleus</location>
    </subcellularLocation>
</comment>
<sequence>MHRRHDSASYSFPRCVTSALPLSSTFDVINPIIHHGSFPAFLHFRPLLLKYSSDAILLCQLFTTQENENENQKFTYCFRVCGQAGNITNGGLVQLDGKMQETVVGRYNSTQVIGGSDWIMLIYNEGDKYDNHCNKESRKAIVMISCNRKTVQLITHLSGPVCDIIMETDSEQSSNSTNGNTSSGGNTRTPQISQMSPYERQAVQALQALQRQPNAAQYFQQLMLQQQINTAQLQSFAAVQQASLAASRQTTSPTVSTPQPTTTAQATVQNLAMRCQPSPAVVSVSAAPGAVQRPSASAVGVSMTTISKSECPVTVTQQSDKKTGADGDSGSAVQASMGINLTRATNSQATLITPGSYSILQPQFHVHQKQLNLNQQTATTPQVLMQSHQQGATQMQGQVSQQQTTTLPSQQQIQSHQPPASQSPSSQISTSQSLHTGTTQTNQLLLHNAQTYQQSRLATSSAQILHPSVTVGLPQTSGAQTLVVQPLQPPHSQIAPSGGISPVPIQPKIAPTTTTTVSQKVQPALKQPPILPAPPAPHVPVQLVGARQSGQTSAQAIGIQQVVSTTTTLSSPSSSSNNSIVGTATFAPSGIGIMNSVCHETQVQQQQIQETNTQQQTTGLATCPLQVSITQQQQQQQGEDVNSSGSSVQQPKRQSTGMVSQSGVYVQPLQLQSKIPVGSPKRKAESDEICEKKSDSPPVLQPVTVGSFHKPVALAEKQPTSDISSVDPSPTGASLRSVMSGLALSSGSRNSNDAKPPQAIVKPQVLTHVIEGFVIQEGAEPFPVAGSVKDRQDGLSSNPSQTSSSYLENCQQAVDTDGKLPMLKCEYCGNFEPAHQFRGSKRFCSMTCAKRYNVSCSHQFRPKRRKMKGGLVEGSGTRIRRRGPRRSSSEIARAKIQGRHLNIKTRSDSSRGSDDNSSFEDESVSISPAPSCSRPHSEQQTSSSAGARDTTSGGSGPLNSELPMDSDPRFLSGNPAHWSVEEVCEFISSLQGCQEVADEFLAQEIDGQALLLLKEEHLMSAMNIKLGPALKICARINMLKDG</sequence>
<dbReference type="Gene3D" id="3.30.60.160">
    <property type="match status" value="1"/>
</dbReference>
<dbReference type="SUPFAM" id="SSF50911">
    <property type="entry name" value="Mannose 6-phosphate receptor domain"/>
    <property type="match status" value="1"/>
</dbReference>
<feature type="region of interest" description="Disordered" evidence="9">
    <location>
        <begin position="859"/>
        <end position="970"/>
    </location>
</feature>
<name>A0A8X7XKX9_POLSE</name>
<keyword evidence="2" id="KW-0217">Developmental protein</keyword>
<dbReference type="PANTHER" id="PTHR12247">
    <property type="entry name" value="POLYCOMB GROUP PROTEIN"/>
    <property type="match status" value="1"/>
</dbReference>
<dbReference type="Gene3D" id="2.70.130.10">
    <property type="entry name" value="Mannose-6-phosphate receptor binding domain"/>
    <property type="match status" value="1"/>
</dbReference>
<dbReference type="InterPro" id="IPR028927">
    <property type="entry name" value="Man-6-P_rcpt"/>
</dbReference>
<feature type="region of interest" description="Disordered" evidence="9">
    <location>
        <begin position="676"/>
        <end position="704"/>
    </location>
</feature>
<evidence type="ECO:0000256" key="6">
    <source>
        <dbReference type="ARBA" id="ARBA00023125"/>
    </source>
</evidence>
<evidence type="ECO:0000256" key="5">
    <source>
        <dbReference type="ARBA" id="ARBA00022833"/>
    </source>
</evidence>
<dbReference type="Pfam" id="PF00536">
    <property type="entry name" value="SAM_1"/>
    <property type="match status" value="1"/>
</dbReference>
<evidence type="ECO:0000256" key="8">
    <source>
        <dbReference type="PROSITE-ProRule" id="PRU00367"/>
    </source>
</evidence>
<keyword evidence="7" id="KW-0539">Nucleus</keyword>
<dbReference type="EMBL" id="JAATIS010000147">
    <property type="protein sequence ID" value="KAG2469897.1"/>
    <property type="molecule type" value="Genomic_DNA"/>
</dbReference>
<keyword evidence="3" id="KW-0479">Metal-binding</keyword>
<feature type="compositionally biased region" description="Basic and acidic residues" evidence="9">
    <location>
        <begin position="682"/>
        <end position="695"/>
    </location>
</feature>
<dbReference type="FunFam" id="1.10.150.50:FF:000011">
    <property type="entry name" value="Polyhomeotic-like protein 2 isoform 1"/>
    <property type="match status" value="1"/>
</dbReference>
<feature type="domain" description="SAM" evidence="10">
    <location>
        <begin position="978"/>
        <end position="1042"/>
    </location>
</feature>
<dbReference type="GO" id="GO:0045892">
    <property type="term" value="P:negative regulation of DNA-templated transcription"/>
    <property type="evidence" value="ECO:0007669"/>
    <property type="project" value="TreeGrafter"/>
</dbReference>
<feature type="region of interest" description="Disordered" evidence="9">
    <location>
        <begin position="169"/>
        <end position="192"/>
    </location>
</feature>
<dbReference type="InterPro" id="IPR013761">
    <property type="entry name" value="SAM/pointed_sf"/>
</dbReference>
<evidence type="ECO:0000256" key="2">
    <source>
        <dbReference type="ARBA" id="ARBA00022473"/>
    </source>
</evidence>
<dbReference type="GO" id="GO:0006622">
    <property type="term" value="P:protein targeting to lysosome"/>
    <property type="evidence" value="ECO:0007669"/>
    <property type="project" value="InterPro"/>
</dbReference>
<dbReference type="PRINTS" id="PR00715">
    <property type="entry name" value="MAN6PRECEPTR"/>
</dbReference>
<evidence type="ECO:0000259" key="10">
    <source>
        <dbReference type="PROSITE" id="PS50105"/>
    </source>
</evidence>
<dbReference type="InterPro" id="IPR050548">
    <property type="entry name" value="PcG_chromatin_remod_factors"/>
</dbReference>
<feature type="compositionally biased region" description="Basic and acidic residues" evidence="9">
    <location>
        <begin position="905"/>
        <end position="914"/>
    </location>
</feature>
<dbReference type="Pfam" id="PF16616">
    <property type="entry name" value="PHC2_SAM_assoc"/>
    <property type="match status" value="1"/>
</dbReference>
<evidence type="ECO:0000256" key="3">
    <source>
        <dbReference type="ARBA" id="ARBA00022723"/>
    </source>
</evidence>
<dbReference type="PANTHER" id="PTHR12247:SF140">
    <property type="entry name" value="POLYHOMEOTIC HOMOLOG 1"/>
    <property type="match status" value="1"/>
</dbReference>
<feature type="non-terminal residue" evidence="12">
    <location>
        <position position="1"/>
    </location>
</feature>
<feature type="non-terminal residue" evidence="12">
    <location>
        <position position="1042"/>
    </location>
</feature>
<keyword evidence="5" id="KW-0862">Zinc</keyword>
<keyword evidence="4 8" id="KW-0863">Zinc-finger</keyword>